<keyword evidence="1" id="KW-0472">Membrane</keyword>
<feature type="transmembrane region" description="Helical" evidence="1">
    <location>
        <begin position="743"/>
        <end position="763"/>
    </location>
</feature>
<evidence type="ECO:0000313" key="4">
    <source>
        <dbReference type="Proteomes" id="UP000481153"/>
    </source>
</evidence>
<keyword evidence="1" id="KW-0812">Transmembrane</keyword>
<dbReference type="EMBL" id="VJMJ01000094">
    <property type="protein sequence ID" value="KAF0735630.1"/>
    <property type="molecule type" value="Genomic_DNA"/>
</dbReference>
<gene>
    <name evidence="3" type="ORF">Ae201684_007948</name>
</gene>
<evidence type="ECO:0000256" key="1">
    <source>
        <dbReference type="SAM" id="Phobius"/>
    </source>
</evidence>
<name>A0A6G0X6Q8_9STRA</name>
<dbReference type="VEuPathDB" id="FungiDB:AeMF1_009876"/>
<feature type="chain" id="PRO_5026219588" evidence="2">
    <location>
        <begin position="22"/>
        <end position="789"/>
    </location>
</feature>
<comment type="caution">
    <text evidence="3">The sequence shown here is derived from an EMBL/GenBank/DDBJ whole genome shotgun (WGS) entry which is preliminary data.</text>
</comment>
<feature type="signal peptide" evidence="2">
    <location>
        <begin position="1"/>
        <end position="21"/>
    </location>
</feature>
<proteinExistence type="predicted"/>
<sequence length="789" mass="86348">MKATSIGLVGILVVLAVVVDGRPHWHKARDETTTNSSQCPHWFSVDYEAVYGSGSCLPCSVFDVTCMQTPLASVPLPHTAYGYALDDPLFEDGGITLDDLKRFTPTNAKTLPHIAVSSIFSNVSHGKNVFQELHPTLAYHWGDFQTNRNDIVWAHLDTGAVPPGVYKVQLNAWDYAQDSGVCELCVSISDHFRPQSTQTCPDDLPTDLIGWQLYWANFTAKVASIQGFATSRTNNDCSTPASALGANCSDVVQVEGHDWFNCPLPSRIDPLKPETALTTPLVAQSPCVHDAIRLNPFVNATILASPDAFLTPNVCSRSLRFNYTWYEPWVRYSCTAPAVLHCSNGADVAGEDLSFSGSPDKFGCADHVTLAATASDIVARATVSLNATTLAGSLQVVSNSRNSSFELRLWAAEDATGDFAPSAFRIQSLFVANATLLESFSKTDDASPVFWRWTASNQPNLWHDFATNDVLFLDNLTTTVTFEPWTHCGAVASPPIVWTITQQLRQSLRGWFHSNWKYVSNTHCNVPWSDFSVVGFHLNATDLLASVKAPKARLESFACSWQYQGKDFTESIDTWSLSSRGDPSDTYFAVKLLNADTTQVNVSCRIKLSGIRLQVVTHAFWFENCDDVSTVWTENVYADETCAAACGTASWEVFENRLPAPFQACQGNLVYPGDQWDVNIPVSTILEMNANHSCCRTCDRFGFAHNRIAVCAPSVAPSIARCEPAEAPQMEAAVAMFTSSPRAPLTAIWLAAGSVVVVALLLAQRLHQKKAQSIMGDAGRTLHEPLLSE</sequence>
<reference evidence="3 4" key="1">
    <citation type="submission" date="2019-07" db="EMBL/GenBank/DDBJ databases">
        <title>Genomics analysis of Aphanomyces spp. identifies a new class of oomycete effector associated with host adaptation.</title>
        <authorList>
            <person name="Gaulin E."/>
        </authorList>
    </citation>
    <scope>NUCLEOTIDE SEQUENCE [LARGE SCALE GENOMIC DNA]</scope>
    <source>
        <strain evidence="3 4">ATCC 201684</strain>
    </source>
</reference>
<dbReference type="AlphaFoldDB" id="A0A6G0X6Q8"/>
<accession>A0A6G0X6Q8</accession>
<dbReference type="Proteomes" id="UP000481153">
    <property type="component" value="Unassembled WGS sequence"/>
</dbReference>
<keyword evidence="1" id="KW-1133">Transmembrane helix</keyword>
<evidence type="ECO:0000256" key="2">
    <source>
        <dbReference type="SAM" id="SignalP"/>
    </source>
</evidence>
<evidence type="ECO:0000313" key="3">
    <source>
        <dbReference type="EMBL" id="KAF0735630.1"/>
    </source>
</evidence>
<keyword evidence="4" id="KW-1185">Reference proteome</keyword>
<protein>
    <submittedName>
        <fullName evidence="3">Uncharacterized protein</fullName>
    </submittedName>
</protein>
<organism evidence="3 4">
    <name type="scientific">Aphanomyces euteiches</name>
    <dbReference type="NCBI Taxonomy" id="100861"/>
    <lineage>
        <taxon>Eukaryota</taxon>
        <taxon>Sar</taxon>
        <taxon>Stramenopiles</taxon>
        <taxon>Oomycota</taxon>
        <taxon>Saprolegniomycetes</taxon>
        <taxon>Saprolegniales</taxon>
        <taxon>Verrucalvaceae</taxon>
        <taxon>Aphanomyces</taxon>
    </lineage>
</organism>
<keyword evidence="2" id="KW-0732">Signal</keyword>